<dbReference type="CDD" id="cd05300">
    <property type="entry name" value="2-Hacid_dh_1"/>
    <property type="match status" value="1"/>
</dbReference>
<gene>
    <name evidence="4" type="ORF">BIY22_19465</name>
</gene>
<dbReference type="GO" id="GO:0051287">
    <property type="term" value="F:NAD binding"/>
    <property type="evidence" value="ECO:0007669"/>
    <property type="project" value="InterPro"/>
</dbReference>
<organism evidence="4 5">
    <name type="scientific">Vibrio panuliri</name>
    <dbReference type="NCBI Taxonomy" id="1381081"/>
    <lineage>
        <taxon>Bacteria</taxon>
        <taxon>Pseudomonadati</taxon>
        <taxon>Pseudomonadota</taxon>
        <taxon>Gammaproteobacteria</taxon>
        <taxon>Vibrionales</taxon>
        <taxon>Vibrionaceae</taxon>
        <taxon>Vibrio</taxon>
    </lineage>
</organism>
<sequence length="308" mass="34589">MNNFTKKLFILTEQNETYQKLVESYNLPNLVITKEAREAHIVLAAPPLLAPKLNQFEKLAWVQSIYAGIDALIKDSLRQDYLLTNVKGIFGQQIAEYVLGLTIDHYRHFNLYREQQRQQQWLAHSYQTLSSKTMVIVGTGEIGSYLAQMAKAFDLITIGVNTRGIPKANSPFDYIYHIDELASAIGKADIVVSTLPETPSTQGIFNQTNFSQASSILFFNVGRGSSIEQTALLAALDSGKVAQAFLDVFEQEPLPSEHPYWAHPNVTITPHIAAVSFPEQVVKIFADHYIEWEQGYSLHGCIDFSKGY</sequence>
<dbReference type="InterPro" id="IPR006140">
    <property type="entry name" value="D-isomer_DH_NAD-bd"/>
</dbReference>
<evidence type="ECO:0000256" key="1">
    <source>
        <dbReference type="ARBA" id="ARBA00023002"/>
    </source>
</evidence>
<dbReference type="EMBL" id="MJMJ01000014">
    <property type="protein sequence ID" value="OLQ89527.1"/>
    <property type="molecule type" value="Genomic_DNA"/>
</dbReference>
<feature type="domain" description="D-isomer specific 2-hydroxyacid dehydrogenase NAD-binding" evidence="3">
    <location>
        <begin position="100"/>
        <end position="273"/>
    </location>
</feature>
<keyword evidence="1" id="KW-0560">Oxidoreductase</keyword>
<reference evidence="4 5" key="1">
    <citation type="submission" date="2016-09" db="EMBL/GenBank/DDBJ databases">
        <title>Genomic Taxonomy of the Vibrionaceae.</title>
        <authorList>
            <person name="Gonzalez-Castillo A."/>
            <person name="Gomez-Gil B."/>
            <person name="Enciso-Ibarra K."/>
        </authorList>
    </citation>
    <scope>NUCLEOTIDE SEQUENCE [LARGE SCALE GENOMIC DNA]</scope>
    <source>
        <strain evidence="4 5">CAIM 703</strain>
    </source>
</reference>
<dbReference type="InterPro" id="IPR036291">
    <property type="entry name" value="NAD(P)-bd_dom_sf"/>
</dbReference>
<evidence type="ECO:0000313" key="4">
    <source>
        <dbReference type="EMBL" id="OLQ89527.1"/>
    </source>
</evidence>
<evidence type="ECO:0000256" key="2">
    <source>
        <dbReference type="ARBA" id="ARBA00023027"/>
    </source>
</evidence>
<dbReference type="RefSeq" id="WP_075708777.1">
    <property type="nucleotide sequence ID" value="NZ_MJMJ01000014.1"/>
</dbReference>
<dbReference type="STRING" id="1381081.BIY22_19465"/>
<dbReference type="PANTHER" id="PTHR43333">
    <property type="entry name" value="2-HACID_DH_C DOMAIN-CONTAINING PROTEIN"/>
    <property type="match status" value="1"/>
</dbReference>
<dbReference type="SUPFAM" id="SSF51735">
    <property type="entry name" value="NAD(P)-binding Rossmann-fold domains"/>
    <property type="match status" value="1"/>
</dbReference>
<dbReference type="Proteomes" id="UP000186313">
    <property type="component" value="Unassembled WGS sequence"/>
</dbReference>
<comment type="caution">
    <text evidence="4">The sequence shown here is derived from an EMBL/GenBank/DDBJ whole genome shotgun (WGS) entry which is preliminary data.</text>
</comment>
<accession>A0A1Q9HHF8</accession>
<dbReference type="Pfam" id="PF02826">
    <property type="entry name" value="2-Hacid_dh_C"/>
    <property type="match status" value="1"/>
</dbReference>
<evidence type="ECO:0000259" key="3">
    <source>
        <dbReference type="Pfam" id="PF02826"/>
    </source>
</evidence>
<evidence type="ECO:0000313" key="5">
    <source>
        <dbReference type="Proteomes" id="UP000186313"/>
    </source>
</evidence>
<dbReference type="Gene3D" id="3.40.50.720">
    <property type="entry name" value="NAD(P)-binding Rossmann-like Domain"/>
    <property type="match status" value="2"/>
</dbReference>
<dbReference type="SUPFAM" id="SSF52283">
    <property type="entry name" value="Formate/glycerate dehydrogenase catalytic domain-like"/>
    <property type="match status" value="1"/>
</dbReference>
<dbReference type="PANTHER" id="PTHR43333:SF1">
    <property type="entry name" value="D-ISOMER SPECIFIC 2-HYDROXYACID DEHYDROGENASE NAD-BINDING DOMAIN-CONTAINING PROTEIN"/>
    <property type="match status" value="1"/>
</dbReference>
<dbReference type="FunFam" id="3.40.50.720:FF:000363">
    <property type="entry name" value="D-isomer specific 2-hydroxyacid dehydrogenase"/>
    <property type="match status" value="1"/>
</dbReference>
<keyword evidence="2" id="KW-0520">NAD</keyword>
<proteinExistence type="predicted"/>
<name>A0A1Q9HHF8_9VIBR</name>
<dbReference type="AlphaFoldDB" id="A0A1Q9HHF8"/>
<dbReference type="OrthoDB" id="9787219at2"/>
<protein>
    <submittedName>
        <fullName evidence="4">2-ketoacid reductase</fullName>
    </submittedName>
</protein>
<dbReference type="GO" id="GO:0016491">
    <property type="term" value="F:oxidoreductase activity"/>
    <property type="evidence" value="ECO:0007669"/>
    <property type="project" value="UniProtKB-KW"/>
</dbReference>